<dbReference type="OrthoDB" id="205639at2759"/>
<evidence type="ECO:0000256" key="3">
    <source>
        <dbReference type="ARBA" id="ARBA00010883"/>
    </source>
</evidence>
<evidence type="ECO:0000256" key="5">
    <source>
        <dbReference type="ARBA" id="ARBA00022490"/>
    </source>
</evidence>
<evidence type="ECO:0000256" key="7">
    <source>
        <dbReference type="ARBA" id="ARBA00023006"/>
    </source>
</evidence>
<dbReference type="SMART" id="SM00312">
    <property type="entry name" value="PX"/>
    <property type="match status" value="1"/>
</dbReference>
<dbReference type="InterPro" id="IPR001683">
    <property type="entry name" value="PX_dom"/>
</dbReference>
<dbReference type="AlphaFoldDB" id="A0A517KX20"/>
<comment type="subcellular location">
    <subcellularLocation>
        <location evidence="2">Cytoplasm</location>
    </subcellularLocation>
    <subcellularLocation>
        <location evidence="1">Endosome membrane</location>
        <topology evidence="1">Peripheral membrane protein</topology>
    </subcellularLocation>
</comment>
<gene>
    <name evidence="14" type="ORF">FKW77_008662</name>
</gene>
<keyword evidence="9" id="KW-0472">Membrane</keyword>
<reference evidence="14 15" key="1">
    <citation type="submission" date="2019-07" db="EMBL/GenBank/DDBJ databases">
        <title>Finished genome of Venturia effusa.</title>
        <authorList>
            <person name="Young C.A."/>
            <person name="Cox M.P."/>
            <person name="Ganley A.R.D."/>
            <person name="David W.J."/>
        </authorList>
    </citation>
    <scope>NUCLEOTIDE SEQUENCE [LARGE SCALE GENOMIC DNA]</scope>
    <source>
        <strain evidence="15">albino</strain>
    </source>
</reference>
<keyword evidence="7" id="KW-0072">Autophagy</keyword>
<keyword evidence="6" id="KW-0967">Endosome</keyword>
<evidence type="ECO:0000256" key="2">
    <source>
        <dbReference type="ARBA" id="ARBA00004496"/>
    </source>
</evidence>
<proteinExistence type="inferred from homology"/>
<dbReference type="GO" id="GO:0061709">
    <property type="term" value="P:reticulophagy"/>
    <property type="evidence" value="ECO:0007669"/>
    <property type="project" value="TreeGrafter"/>
</dbReference>
<dbReference type="Pfam" id="PF09325">
    <property type="entry name" value="Vps5"/>
    <property type="match status" value="1"/>
</dbReference>
<organism evidence="14 15">
    <name type="scientific">Venturia effusa</name>
    <dbReference type="NCBI Taxonomy" id="50376"/>
    <lineage>
        <taxon>Eukaryota</taxon>
        <taxon>Fungi</taxon>
        <taxon>Dikarya</taxon>
        <taxon>Ascomycota</taxon>
        <taxon>Pezizomycotina</taxon>
        <taxon>Dothideomycetes</taxon>
        <taxon>Pleosporomycetidae</taxon>
        <taxon>Venturiales</taxon>
        <taxon>Venturiaceae</taxon>
        <taxon>Venturia</taxon>
    </lineage>
</organism>
<dbReference type="GO" id="GO:0010008">
    <property type="term" value="C:endosome membrane"/>
    <property type="evidence" value="ECO:0007669"/>
    <property type="project" value="UniProtKB-SubCell"/>
</dbReference>
<keyword evidence="5" id="KW-0963">Cytoplasm</keyword>
<evidence type="ECO:0000256" key="4">
    <source>
        <dbReference type="ARBA" id="ARBA00022448"/>
    </source>
</evidence>
<dbReference type="FunFam" id="1.20.1270.60:FF:000042">
    <property type="entry name" value="Vacuolar targeting protein Atg24"/>
    <property type="match status" value="1"/>
</dbReference>
<dbReference type="GO" id="GO:0005769">
    <property type="term" value="C:early endosome"/>
    <property type="evidence" value="ECO:0007669"/>
    <property type="project" value="TreeGrafter"/>
</dbReference>
<keyword evidence="15" id="KW-1185">Reference proteome</keyword>
<dbReference type="GO" id="GO:0000422">
    <property type="term" value="P:autophagy of mitochondrion"/>
    <property type="evidence" value="ECO:0007669"/>
    <property type="project" value="TreeGrafter"/>
</dbReference>
<evidence type="ECO:0000256" key="6">
    <source>
        <dbReference type="ARBA" id="ARBA00022753"/>
    </source>
</evidence>
<accession>A0A517KX20</accession>
<dbReference type="STRING" id="50376.A0A517KX20"/>
<dbReference type="InterPro" id="IPR027267">
    <property type="entry name" value="AH/BAR_dom_sf"/>
</dbReference>
<dbReference type="InterPro" id="IPR015404">
    <property type="entry name" value="Vps5_C"/>
</dbReference>
<evidence type="ECO:0000256" key="12">
    <source>
        <dbReference type="SAM" id="MobiDB-lite"/>
    </source>
</evidence>
<dbReference type="GO" id="GO:0000407">
    <property type="term" value="C:phagophore assembly site"/>
    <property type="evidence" value="ECO:0007669"/>
    <property type="project" value="TreeGrafter"/>
</dbReference>
<dbReference type="Gene3D" id="3.30.1520.10">
    <property type="entry name" value="Phox-like domain"/>
    <property type="match status" value="1"/>
</dbReference>
<dbReference type="InterPro" id="IPR036871">
    <property type="entry name" value="PX_dom_sf"/>
</dbReference>
<dbReference type="GO" id="GO:0035091">
    <property type="term" value="F:phosphatidylinositol binding"/>
    <property type="evidence" value="ECO:0007669"/>
    <property type="project" value="InterPro"/>
</dbReference>
<keyword evidence="4" id="KW-0813">Transport</keyword>
<dbReference type="EMBL" id="CP042185">
    <property type="protein sequence ID" value="QDS67929.1"/>
    <property type="molecule type" value="Genomic_DNA"/>
</dbReference>
<comment type="similarity">
    <text evidence="3">Belongs to the sorting nexin family.</text>
</comment>
<protein>
    <recommendedName>
        <fullName evidence="10">Sorting nexin-4</fullName>
    </recommendedName>
    <alternativeName>
        <fullName evidence="11">Autophagy-related protein 24</fullName>
    </alternativeName>
</protein>
<evidence type="ECO:0000256" key="10">
    <source>
        <dbReference type="ARBA" id="ARBA00040748"/>
    </source>
</evidence>
<sequence length="434" mass="49007">MAADPESFGDGRLECTVSHPQTENIGSQNVYTSFLVTTRTDFKTFQAPETKVRRRFTDFVFLHNTLYREYPAVAIPPLPEKHNISYVRGDRFSTDFTQRRAHSLNRLLKRIALHPELRRSSILLQFLESPEWHATMKARPSRGASLSDPGAAPGVFDSLTDSVINVFAKVHKPDKRFIEVRERADKLDEDLGHVERIVARVAKRQADLQSDYADLATQFQKLQTLEPGVAQPLTSFAVSVDTTSQNFKALQNHTDLNYLGSLKDMEAYISSVKALLKTRETKQLDFESLSDYLARSASDRDQLASQHGSSGTGASGFLRSKLEDVRGVDHEQARRDRLRKLELDIGRLTHEVERAKIQTESFDDRTVSEVQEFERIKAVEFQDTLGGLADAHINFFKGTVDTWEAYLESIDPEYHRPGKAGADSSTLDESEEGL</sequence>
<dbReference type="SUPFAM" id="SSF64268">
    <property type="entry name" value="PX domain"/>
    <property type="match status" value="1"/>
</dbReference>
<evidence type="ECO:0000256" key="11">
    <source>
        <dbReference type="ARBA" id="ARBA00041273"/>
    </source>
</evidence>
<dbReference type="Pfam" id="PF00787">
    <property type="entry name" value="PX"/>
    <property type="match status" value="1"/>
</dbReference>
<dbReference type="GO" id="GO:0034727">
    <property type="term" value="P:piecemeal microautophagy of the nucleus"/>
    <property type="evidence" value="ECO:0007669"/>
    <property type="project" value="TreeGrafter"/>
</dbReference>
<dbReference type="GO" id="GO:0032456">
    <property type="term" value="P:endocytic recycling"/>
    <property type="evidence" value="ECO:0007669"/>
    <property type="project" value="TreeGrafter"/>
</dbReference>
<keyword evidence="8" id="KW-0446">Lipid-binding</keyword>
<evidence type="ECO:0000256" key="8">
    <source>
        <dbReference type="ARBA" id="ARBA00023121"/>
    </source>
</evidence>
<evidence type="ECO:0000259" key="13">
    <source>
        <dbReference type="PROSITE" id="PS50195"/>
    </source>
</evidence>
<name>A0A517KX20_9PEZI</name>
<dbReference type="PROSITE" id="PS50195">
    <property type="entry name" value="PX"/>
    <property type="match status" value="1"/>
</dbReference>
<dbReference type="GO" id="GO:0015031">
    <property type="term" value="P:protein transport"/>
    <property type="evidence" value="ECO:0007669"/>
    <property type="project" value="TreeGrafter"/>
</dbReference>
<dbReference type="Gene3D" id="1.20.1270.60">
    <property type="entry name" value="Arfaptin homology (AH) domain/BAR domain"/>
    <property type="match status" value="1"/>
</dbReference>
<evidence type="ECO:0000313" key="15">
    <source>
        <dbReference type="Proteomes" id="UP000316270"/>
    </source>
</evidence>
<dbReference type="PANTHER" id="PTHR45949:SF2">
    <property type="entry name" value="SORTING NEXIN-4"/>
    <property type="match status" value="1"/>
</dbReference>
<dbReference type="CDD" id="cd06863">
    <property type="entry name" value="PX_Atg24p"/>
    <property type="match status" value="1"/>
</dbReference>
<evidence type="ECO:0000256" key="9">
    <source>
        <dbReference type="ARBA" id="ARBA00023136"/>
    </source>
</evidence>
<dbReference type="PANTHER" id="PTHR45949">
    <property type="entry name" value="SORTING NEXIN-4"/>
    <property type="match status" value="1"/>
</dbReference>
<feature type="domain" description="PX" evidence="13">
    <location>
        <begin position="12"/>
        <end position="134"/>
    </location>
</feature>
<evidence type="ECO:0000313" key="14">
    <source>
        <dbReference type="EMBL" id="QDS67929.1"/>
    </source>
</evidence>
<evidence type="ECO:0000256" key="1">
    <source>
        <dbReference type="ARBA" id="ARBA00004481"/>
    </source>
</evidence>
<dbReference type="CDD" id="cd07628">
    <property type="entry name" value="BAR_Atg24p"/>
    <property type="match status" value="1"/>
</dbReference>
<feature type="region of interest" description="Disordered" evidence="12">
    <location>
        <begin position="414"/>
        <end position="434"/>
    </location>
</feature>
<dbReference type="Proteomes" id="UP000316270">
    <property type="component" value="Chromosome 1"/>
</dbReference>
<dbReference type="SUPFAM" id="SSF103657">
    <property type="entry name" value="BAR/IMD domain-like"/>
    <property type="match status" value="1"/>
</dbReference>